<evidence type="ECO:0000256" key="7">
    <source>
        <dbReference type="ARBA" id="ARBA00022763"/>
    </source>
</evidence>
<dbReference type="Pfam" id="PF02732">
    <property type="entry name" value="ERCC4"/>
    <property type="match status" value="1"/>
</dbReference>
<comment type="cofactor">
    <cofactor evidence="1 13">
        <name>Mg(2+)</name>
        <dbReference type="ChEBI" id="CHEBI:18420"/>
    </cofactor>
</comment>
<keyword evidence="10 13" id="KW-0233">DNA recombination</keyword>
<dbReference type="EMBL" id="BNCP01000063">
    <property type="protein sequence ID" value="GIL91303.1"/>
    <property type="molecule type" value="Genomic_DNA"/>
</dbReference>
<dbReference type="SUPFAM" id="SSF46934">
    <property type="entry name" value="UBA-like"/>
    <property type="match status" value="1"/>
</dbReference>
<dbReference type="SMART" id="SM00891">
    <property type="entry name" value="ERCC4"/>
    <property type="match status" value="1"/>
</dbReference>
<dbReference type="Gene3D" id="1.10.10.10">
    <property type="entry name" value="Winged helix-like DNA-binding domain superfamily/Winged helix DNA-binding domain"/>
    <property type="match status" value="1"/>
</dbReference>
<keyword evidence="17" id="KW-1185">Reference proteome</keyword>
<dbReference type="InterPro" id="IPR009060">
    <property type="entry name" value="UBA-like_sf"/>
</dbReference>
<dbReference type="InterPro" id="IPR047417">
    <property type="entry name" value="WHD_MUS81"/>
</dbReference>
<keyword evidence="11 13" id="KW-0234">DNA repair</keyword>
<comment type="function">
    <text evidence="13">Interacts with EME1 to form a DNA structure-specific endonuclease with substrate preference for branched DNA structures with a 5'-end at the branch nick. Typical substrates include 3'-flap structures, D-loops, replication forks and nicked Holliday junctions. May be required in mitosis for the processing of stalled or collapsed replication fork intermediates. May be required in meiosis for the repair of meiosis-specific double strand breaks subsequent to single-end invasion (SEI).</text>
</comment>
<dbReference type="GO" id="GO:0005634">
    <property type="term" value="C:nucleus"/>
    <property type="evidence" value="ECO:0007669"/>
    <property type="project" value="UniProtKB-SubCell"/>
</dbReference>
<feature type="region of interest" description="Disordered" evidence="14">
    <location>
        <begin position="1248"/>
        <end position="1270"/>
    </location>
</feature>
<comment type="subcellular location">
    <subcellularLocation>
        <location evidence="2 13">Nucleus</location>
    </subcellularLocation>
</comment>
<evidence type="ECO:0000256" key="3">
    <source>
        <dbReference type="ARBA" id="ARBA00010015"/>
    </source>
</evidence>
<dbReference type="Proteomes" id="UP000747110">
    <property type="component" value="Unassembled WGS sequence"/>
</dbReference>
<feature type="region of interest" description="Disordered" evidence="14">
    <location>
        <begin position="814"/>
        <end position="862"/>
    </location>
</feature>
<comment type="subunit">
    <text evidence="13">Interacts with EME1.</text>
</comment>
<dbReference type="InterPro" id="IPR047416">
    <property type="entry name" value="XPF_nuclease_Mus81"/>
</dbReference>
<evidence type="ECO:0000313" key="16">
    <source>
        <dbReference type="EMBL" id="GIL91303.1"/>
    </source>
</evidence>
<evidence type="ECO:0000256" key="1">
    <source>
        <dbReference type="ARBA" id="ARBA00001946"/>
    </source>
</evidence>
<evidence type="ECO:0000256" key="9">
    <source>
        <dbReference type="ARBA" id="ARBA00022842"/>
    </source>
</evidence>
<dbReference type="InterPro" id="IPR006166">
    <property type="entry name" value="ERCC4_domain"/>
</dbReference>
<gene>
    <name evidence="16" type="ORF">Vretifemale_18844</name>
</gene>
<dbReference type="GO" id="GO:0046872">
    <property type="term" value="F:metal ion binding"/>
    <property type="evidence" value="ECO:0007669"/>
    <property type="project" value="UniProtKB-UniRule"/>
</dbReference>
<evidence type="ECO:0000313" key="17">
    <source>
        <dbReference type="Proteomes" id="UP000747110"/>
    </source>
</evidence>
<evidence type="ECO:0000256" key="13">
    <source>
        <dbReference type="RuleBase" id="RU369042"/>
    </source>
</evidence>
<feature type="compositionally biased region" description="Gly residues" evidence="14">
    <location>
        <begin position="194"/>
        <end position="214"/>
    </location>
</feature>
<dbReference type="GO" id="GO:0003677">
    <property type="term" value="F:DNA binding"/>
    <property type="evidence" value="ECO:0007669"/>
    <property type="project" value="UniProtKB-UniRule"/>
</dbReference>
<keyword evidence="12 13" id="KW-0539">Nucleus</keyword>
<evidence type="ECO:0000256" key="4">
    <source>
        <dbReference type="ARBA" id="ARBA00022722"/>
    </source>
</evidence>
<evidence type="ECO:0000256" key="8">
    <source>
        <dbReference type="ARBA" id="ARBA00022801"/>
    </source>
</evidence>
<evidence type="ECO:0000256" key="10">
    <source>
        <dbReference type="ARBA" id="ARBA00023172"/>
    </source>
</evidence>
<evidence type="ECO:0000256" key="2">
    <source>
        <dbReference type="ARBA" id="ARBA00004123"/>
    </source>
</evidence>
<dbReference type="InterPro" id="IPR036388">
    <property type="entry name" value="WH-like_DNA-bd_sf"/>
</dbReference>
<feature type="compositionally biased region" description="Gly residues" evidence="14">
    <location>
        <begin position="554"/>
        <end position="563"/>
    </location>
</feature>
<accession>A0A8J4CWN3</accession>
<feature type="compositionally biased region" description="Polar residues" evidence="14">
    <location>
        <begin position="1002"/>
        <end position="1015"/>
    </location>
</feature>
<comment type="similarity">
    <text evidence="3 13">Belongs to the XPF family.</text>
</comment>
<dbReference type="EC" id="3.1.22.-" evidence="13"/>
<dbReference type="SUPFAM" id="SSF47802">
    <property type="entry name" value="DNA polymerase beta, N-terminal domain-like"/>
    <property type="match status" value="1"/>
</dbReference>
<keyword evidence="5 13" id="KW-0479">Metal-binding</keyword>
<feature type="region of interest" description="Disordered" evidence="14">
    <location>
        <begin position="975"/>
        <end position="1044"/>
    </location>
</feature>
<dbReference type="PROSITE" id="PS50030">
    <property type="entry name" value="UBA"/>
    <property type="match status" value="1"/>
</dbReference>
<evidence type="ECO:0000256" key="11">
    <source>
        <dbReference type="ARBA" id="ARBA00023204"/>
    </source>
</evidence>
<feature type="region of interest" description="Disordered" evidence="14">
    <location>
        <begin position="720"/>
        <end position="745"/>
    </location>
</feature>
<keyword evidence="4 13" id="KW-0540">Nuclease</keyword>
<proteinExistence type="inferred from homology"/>
<dbReference type="GO" id="GO:0008821">
    <property type="term" value="F:crossover junction DNA endonuclease activity"/>
    <property type="evidence" value="ECO:0007669"/>
    <property type="project" value="UniProtKB-UniRule"/>
</dbReference>
<dbReference type="PANTHER" id="PTHR13451:SF0">
    <property type="entry name" value="CROSSOVER JUNCTION ENDONUCLEASE MUS81"/>
    <property type="match status" value="1"/>
</dbReference>
<reference evidence="16" key="1">
    <citation type="journal article" date="2021" name="Proc. Natl. Acad. Sci. U.S.A.">
        <title>Three genomes in the algal genus Volvox reveal the fate of a haploid sex-determining region after a transition to homothallism.</title>
        <authorList>
            <person name="Yamamoto K."/>
            <person name="Hamaji T."/>
            <person name="Kawai-Toyooka H."/>
            <person name="Matsuzaki R."/>
            <person name="Takahashi F."/>
            <person name="Nishimura Y."/>
            <person name="Kawachi M."/>
            <person name="Noguchi H."/>
            <person name="Minakuchi Y."/>
            <person name="Umen J.G."/>
            <person name="Toyoda A."/>
            <person name="Nozaki H."/>
        </authorList>
    </citation>
    <scope>NUCLEOTIDE SEQUENCE</scope>
    <source>
        <strain evidence="16">NIES-3786</strain>
    </source>
</reference>
<evidence type="ECO:0000256" key="5">
    <source>
        <dbReference type="ARBA" id="ARBA00022723"/>
    </source>
</evidence>
<dbReference type="CDD" id="cd21036">
    <property type="entry name" value="WH_MUS81"/>
    <property type="match status" value="1"/>
</dbReference>
<feature type="region of interest" description="Disordered" evidence="14">
    <location>
        <begin position="485"/>
        <end position="563"/>
    </location>
</feature>
<keyword evidence="6 13" id="KW-0255">Endonuclease</keyword>
<protein>
    <recommendedName>
        <fullName evidence="13">Crossover junction endonuclease MUS81</fullName>
        <ecNumber evidence="13">3.1.22.-</ecNumber>
    </recommendedName>
</protein>
<feature type="compositionally biased region" description="Low complexity" evidence="14">
    <location>
        <begin position="511"/>
        <end position="535"/>
    </location>
</feature>
<dbReference type="GO" id="GO:0031573">
    <property type="term" value="P:mitotic intra-S DNA damage checkpoint signaling"/>
    <property type="evidence" value="ECO:0007669"/>
    <property type="project" value="TreeGrafter"/>
</dbReference>
<dbReference type="GO" id="GO:0048476">
    <property type="term" value="C:Holliday junction resolvase complex"/>
    <property type="evidence" value="ECO:0007669"/>
    <property type="project" value="UniProtKB-UniRule"/>
</dbReference>
<dbReference type="Gene3D" id="3.40.50.10130">
    <property type="match status" value="1"/>
</dbReference>
<dbReference type="PANTHER" id="PTHR13451">
    <property type="entry name" value="CLASS II CROSSOVER JUNCTION ENDONUCLEASE MUS81"/>
    <property type="match status" value="1"/>
</dbReference>
<dbReference type="Gene3D" id="1.10.8.10">
    <property type="entry name" value="DNA helicase RuvA subunit, C-terminal domain"/>
    <property type="match status" value="1"/>
</dbReference>
<dbReference type="InterPro" id="IPR011335">
    <property type="entry name" value="Restrct_endonuc-II-like"/>
</dbReference>
<dbReference type="GO" id="GO:0000727">
    <property type="term" value="P:double-strand break repair via break-induced replication"/>
    <property type="evidence" value="ECO:0007669"/>
    <property type="project" value="UniProtKB-UniRule"/>
</dbReference>
<feature type="compositionally biased region" description="Gly residues" evidence="14">
    <location>
        <begin position="1026"/>
        <end position="1035"/>
    </location>
</feature>
<dbReference type="InterPro" id="IPR042530">
    <property type="entry name" value="EME1/EME2_C"/>
</dbReference>
<dbReference type="CDD" id="cd20074">
    <property type="entry name" value="XPF_nuclease_Mus81"/>
    <property type="match status" value="1"/>
</dbReference>
<feature type="compositionally biased region" description="Acidic residues" evidence="14">
    <location>
        <begin position="828"/>
        <end position="850"/>
    </location>
</feature>
<evidence type="ECO:0000259" key="15">
    <source>
        <dbReference type="PROSITE" id="PS50030"/>
    </source>
</evidence>
<evidence type="ECO:0000256" key="12">
    <source>
        <dbReference type="ARBA" id="ARBA00023242"/>
    </source>
</evidence>
<dbReference type="InterPro" id="IPR027421">
    <property type="entry name" value="DNA_pol_lamdba_lyase_dom_sf"/>
</dbReference>
<feature type="region of interest" description="Disordered" evidence="14">
    <location>
        <begin position="295"/>
        <end position="328"/>
    </location>
</feature>
<dbReference type="InterPro" id="IPR015940">
    <property type="entry name" value="UBA"/>
</dbReference>
<feature type="compositionally biased region" description="Gly residues" evidence="14">
    <location>
        <begin position="295"/>
        <end position="304"/>
    </location>
</feature>
<feature type="compositionally biased region" description="Polar residues" evidence="14">
    <location>
        <begin position="759"/>
        <end position="777"/>
    </location>
</feature>
<keyword evidence="9 13" id="KW-0460">Magnesium</keyword>
<dbReference type="OrthoDB" id="5963188at2759"/>
<dbReference type="Gene3D" id="1.10.150.670">
    <property type="entry name" value="Crossover junction endonuclease EME1, DNA-binding domain"/>
    <property type="match status" value="1"/>
</dbReference>
<dbReference type="InterPro" id="IPR033309">
    <property type="entry name" value="Mus81"/>
</dbReference>
<comment type="caution">
    <text evidence="16">The sequence shown here is derived from an EMBL/GenBank/DDBJ whole genome shotgun (WGS) entry which is preliminary data.</text>
</comment>
<name>A0A8J4CWN3_9CHLO</name>
<evidence type="ECO:0000256" key="6">
    <source>
        <dbReference type="ARBA" id="ARBA00022759"/>
    </source>
</evidence>
<feature type="compositionally biased region" description="Low complexity" evidence="14">
    <location>
        <begin position="975"/>
        <end position="997"/>
    </location>
</feature>
<feature type="region of interest" description="Disordered" evidence="14">
    <location>
        <begin position="188"/>
        <end position="231"/>
    </location>
</feature>
<dbReference type="GO" id="GO:0048257">
    <property type="term" value="F:3'-flap endonuclease activity"/>
    <property type="evidence" value="ECO:0007669"/>
    <property type="project" value="TreeGrafter"/>
</dbReference>
<sequence>MLTTIATVKTSVTGGGSKRFQKFITCATEAHRRAEDEAGCREPGVRNTGNLELVYFLRAVKQLEENNEAGRSGWAIGLHKAAQNVGQHPTRIRTAQQLKAVHGVGDFTTKLVVDVLWREYPPADPDSEEEELEEELRQAAVTAGAAGGDGGGRGAATGAAAETLGPHDVPFCDTLTVSIAGANTAAADAAGVASGSGRGRGRGRGSSGGRGAGQGRSRRNRSAERDSDSDGYNRVLAAAALPNSGSGVHQGLPLGALGSGARTAVAAGAYGAASGAGIYDGSGAYGGGGAYGGHAGSGGGGGKVQGLATGAPPAKRPRRKSDDGIGYSPSPGSNNYAFLIVMYIAWRREKRRQWDKDDLMSTAQSSGLAEKDIYGAKDLSIPGKPSNFYDGWSCFRGLISRDPPLASERTKSKGTRGKEFTLTNLGWAVAARLYKSALRYREVQPLPGVTEEQVDEEIRRYCEIEEVPPILQAYPNGTPTRALRGPAYKGFIPGPRQGPQAEAAAAVRPLAQRGGSSAAAAAAAPARSPEASQRPSNRRTSDGGGISINEDFGRGGGGGGQGLGELFGTHGLMERMGSQKLTGQLYDLGFAGDVAGPHALAVCYGPGTATGGCGESAGVIRQAVRPAAAAAAAAEARAAAAAATSSPAQMPRATAPPNLTAAEARGRAAAVTQRWSKPAAGSRAVDVIDLLDSSDEDDGAGAGHGDNRVFIDNCNRGASADGSGGGGGDAKGLIHGSDPDELHTSPAFNLEDLLRPSQDMPQQDQRLFPSQPSQQPWRGTIKKDVEKLAEMGFKRTMALNALRREAGDLSSALKRLGDGTISPVGDAESGDDGDGEDDDDDDEEEEEEGGNEPAKERGNFAAASQGAAARGCTVPAAAAAAVAVPAGSQFGSGLPPFGITVLAGPAAAAAAAAAGVEASINGKRSRAKGGKGDAETAVARLGAGAALPAEGPLQVSAFSHKEPLAEYLPGLIGGSSQQACGSQQQQQPFGLASQQQSYDALGSQQPYEGAASQQPYRMGSGSLGSQQGGGSGNLGAEGEPADGSEDRTLLSYEWLLPRVSDVTANYKELPLRLPPLRPGQRFEDAYDVVLVADNREPPALVDALRRQATAQGVRMVAGMSLIVGDFLWVAASKGASLSRAAREQWFVLDAILERKQVNDLLSSLHSSRYGTQKYRLKRCGLRRLYYLLEEPIENYRGGPSDEKALRTTLQSGLLEGFFIIRTVNSDDTARQLCMLTRALERQYRGRTCTSSSAGTATGGSAGPTDGQDAADETLPSYTVWDASLKNLSQNMKVQAMFGLMLCAVPGLGEERVARILARYSSPALLWESYKAAMRSAAAAGRDPMVAAEQMLAGEVGSQCSLRVYQQLFSKGVPPEQVIGSGG</sequence>
<dbReference type="GO" id="GO:0006308">
    <property type="term" value="P:DNA catabolic process"/>
    <property type="evidence" value="ECO:0007669"/>
    <property type="project" value="UniProtKB-UniRule"/>
</dbReference>
<feature type="domain" description="UBA" evidence="15">
    <location>
        <begin position="771"/>
        <end position="819"/>
    </location>
</feature>
<keyword evidence="7 13" id="KW-0227">DNA damage</keyword>
<evidence type="ECO:0000256" key="14">
    <source>
        <dbReference type="SAM" id="MobiDB-lite"/>
    </source>
</evidence>
<organism evidence="16 17">
    <name type="scientific">Volvox reticuliferus</name>
    <dbReference type="NCBI Taxonomy" id="1737510"/>
    <lineage>
        <taxon>Eukaryota</taxon>
        <taxon>Viridiplantae</taxon>
        <taxon>Chlorophyta</taxon>
        <taxon>core chlorophytes</taxon>
        <taxon>Chlorophyceae</taxon>
        <taxon>CS clade</taxon>
        <taxon>Chlamydomonadales</taxon>
        <taxon>Volvocaceae</taxon>
        <taxon>Volvox</taxon>
    </lineage>
</organism>
<dbReference type="SUPFAM" id="SSF52980">
    <property type="entry name" value="Restriction endonuclease-like"/>
    <property type="match status" value="1"/>
</dbReference>
<keyword evidence="8 13" id="KW-0378">Hydrolase</keyword>
<feature type="region of interest" description="Disordered" evidence="14">
    <location>
        <begin position="759"/>
        <end position="778"/>
    </location>
</feature>
<dbReference type="CDD" id="cd14270">
    <property type="entry name" value="UBA"/>
    <property type="match status" value="1"/>
</dbReference>
<dbReference type="GO" id="GO:0000712">
    <property type="term" value="P:resolution of meiotic recombination intermediates"/>
    <property type="evidence" value="ECO:0007669"/>
    <property type="project" value="TreeGrafter"/>
</dbReference>